<keyword evidence="2" id="KW-1185">Reference proteome</keyword>
<organism evidence="1 2">
    <name type="scientific">Setaria viridis</name>
    <name type="common">Green bristlegrass</name>
    <name type="synonym">Setaria italica subsp. viridis</name>
    <dbReference type="NCBI Taxonomy" id="4556"/>
    <lineage>
        <taxon>Eukaryota</taxon>
        <taxon>Viridiplantae</taxon>
        <taxon>Streptophyta</taxon>
        <taxon>Embryophyta</taxon>
        <taxon>Tracheophyta</taxon>
        <taxon>Spermatophyta</taxon>
        <taxon>Magnoliopsida</taxon>
        <taxon>Liliopsida</taxon>
        <taxon>Poales</taxon>
        <taxon>Poaceae</taxon>
        <taxon>PACMAD clade</taxon>
        <taxon>Panicoideae</taxon>
        <taxon>Panicodae</taxon>
        <taxon>Paniceae</taxon>
        <taxon>Cenchrinae</taxon>
        <taxon>Setaria</taxon>
    </lineage>
</organism>
<evidence type="ECO:0000313" key="1">
    <source>
        <dbReference type="EMBL" id="TKW10215.1"/>
    </source>
</evidence>
<evidence type="ECO:0000313" key="2">
    <source>
        <dbReference type="Proteomes" id="UP000298652"/>
    </source>
</evidence>
<sequence length="92" mass="9530">MIHPPARRNNPLTLLNLASLPLPITHPSAGPHCGKLAILAILRESTSFAINSSPPLARTSGLAPDGQCSDGPALSSVIRSWPQQATALCTNG</sequence>
<proteinExistence type="predicted"/>
<name>A0A4U6U6W0_SETVI</name>
<protein>
    <submittedName>
        <fullName evidence="1">Uncharacterized protein</fullName>
    </submittedName>
</protein>
<accession>A0A4U6U6W0</accession>
<dbReference type="Gramene" id="TKW10215">
    <property type="protein sequence ID" value="TKW10215"/>
    <property type="gene ID" value="SEVIR_6G147360v2"/>
</dbReference>
<gene>
    <name evidence="1" type="ORF">SEVIR_6G147360v2</name>
</gene>
<dbReference type="EMBL" id="CM016557">
    <property type="protein sequence ID" value="TKW10215.1"/>
    <property type="molecule type" value="Genomic_DNA"/>
</dbReference>
<dbReference type="Proteomes" id="UP000298652">
    <property type="component" value="Chromosome 6"/>
</dbReference>
<dbReference type="AlphaFoldDB" id="A0A4U6U6W0"/>
<reference evidence="1" key="1">
    <citation type="submission" date="2019-03" db="EMBL/GenBank/DDBJ databases">
        <title>WGS assembly of Setaria viridis.</title>
        <authorList>
            <person name="Huang P."/>
            <person name="Jenkins J."/>
            <person name="Grimwood J."/>
            <person name="Barry K."/>
            <person name="Healey A."/>
            <person name="Mamidi S."/>
            <person name="Sreedasyam A."/>
            <person name="Shu S."/>
            <person name="Feldman M."/>
            <person name="Wu J."/>
            <person name="Yu Y."/>
            <person name="Chen C."/>
            <person name="Johnson J."/>
            <person name="Rokhsar D."/>
            <person name="Baxter I."/>
            <person name="Schmutz J."/>
            <person name="Brutnell T."/>
            <person name="Kellogg E."/>
        </authorList>
    </citation>
    <scope>NUCLEOTIDE SEQUENCE [LARGE SCALE GENOMIC DNA]</scope>
</reference>